<dbReference type="Pfam" id="PF03839">
    <property type="entry name" value="Sec62"/>
    <property type="match status" value="1"/>
</dbReference>
<accession>F2UCJ4</accession>
<evidence type="ECO:0000256" key="5">
    <source>
        <dbReference type="ARBA" id="ARBA00022692"/>
    </source>
</evidence>
<evidence type="ECO:0000256" key="12">
    <source>
        <dbReference type="SAM" id="MobiDB-lite"/>
    </source>
</evidence>
<evidence type="ECO:0000256" key="6">
    <source>
        <dbReference type="ARBA" id="ARBA00022824"/>
    </source>
</evidence>
<evidence type="ECO:0000256" key="4">
    <source>
        <dbReference type="ARBA" id="ARBA00022448"/>
    </source>
</evidence>
<keyword evidence="8 13" id="KW-1133">Transmembrane helix</keyword>
<evidence type="ECO:0000259" key="14">
    <source>
        <dbReference type="PROSITE" id="PS50186"/>
    </source>
</evidence>
<dbReference type="InterPro" id="IPR000591">
    <property type="entry name" value="DEP_dom"/>
</dbReference>
<evidence type="ECO:0000256" key="10">
    <source>
        <dbReference type="ARBA" id="ARBA00023136"/>
    </source>
</evidence>
<dbReference type="KEGG" id="sre:PTSG_06310"/>
<evidence type="ECO:0000313" key="15">
    <source>
        <dbReference type="EMBL" id="EGD74301.1"/>
    </source>
</evidence>
<proteinExistence type="inferred from homology"/>
<dbReference type="InParanoid" id="F2UCJ4"/>
<dbReference type="EMBL" id="GL832968">
    <property type="protein sequence ID" value="EGD74301.1"/>
    <property type="molecule type" value="Genomic_DNA"/>
</dbReference>
<dbReference type="RefSeq" id="XP_004993201.1">
    <property type="nucleotide sequence ID" value="XM_004993144.1"/>
</dbReference>
<dbReference type="PANTHER" id="PTHR12443:SF9">
    <property type="entry name" value="TRANSLOCATION PROTEIN SEC62"/>
    <property type="match status" value="1"/>
</dbReference>
<reference evidence="15" key="1">
    <citation type="submission" date="2009-08" db="EMBL/GenBank/DDBJ databases">
        <title>Annotation of Salpingoeca rosetta.</title>
        <authorList>
            <consortium name="The Broad Institute Genome Sequencing Platform"/>
            <person name="Russ C."/>
            <person name="Cuomo C."/>
            <person name="Burger G."/>
            <person name="Gray M.W."/>
            <person name="Holland P.W.H."/>
            <person name="King N."/>
            <person name="Lang F.B.F."/>
            <person name="Roger A.J."/>
            <person name="Ruiz-Trillo I."/>
            <person name="Young S.K."/>
            <person name="Zeng Q."/>
            <person name="Gargeya S."/>
            <person name="Alvarado L."/>
            <person name="Berlin A."/>
            <person name="Chapman S.B."/>
            <person name="Chen Z."/>
            <person name="Freedman E."/>
            <person name="Gellesch M."/>
            <person name="Goldberg J."/>
            <person name="Griggs A."/>
            <person name="Gujja S."/>
            <person name="Heilman E."/>
            <person name="Heiman D."/>
            <person name="Howarth C."/>
            <person name="Mehta T."/>
            <person name="Neiman D."/>
            <person name="Pearson M."/>
            <person name="Roberts A."/>
            <person name="Saif S."/>
            <person name="Shea T."/>
            <person name="Shenoy N."/>
            <person name="Sisk P."/>
            <person name="Stolte C."/>
            <person name="Sykes S."/>
            <person name="White J."/>
            <person name="Yandava C."/>
            <person name="Haas B."/>
            <person name="Nusbaum C."/>
            <person name="Birren B."/>
        </authorList>
    </citation>
    <scope>NUCLEOTIDE SEQUENCE [LARGE SCALE GENOMIC DNA]</scope>
    <source>
        <strain evidence="15">ATCC 50818</strain>
    </source>
</reference>
<feature type="domain" description="DEP" evidence="14">
    <location>
        <begin position="43"/>
        <end position="128"/>
    </location>
</feature>
<keyword evidence="10 13" id="KW-0472">Membrane</keyword>
<evidence type="ECO:0000313" key="16">
    <source>
        <dbReference type="Proteomes" id="UP000007799"/>
    </source>
</evidence>
<keyword evidence="16" id="KW-1185">Reference proteome</keyword>
<evidence type="ECO:0000256" key="13">
    <source>
        <dbReference type="SAM" id="Phobius"/>
    </source>
</evidence>
<evidence type="ECO:0000256" key="11">
    <source>
        <dbReference type="SAM" id="Coils"/>
    </source>
</evidence>
<dbReference type="eggNOG" id="KOG2927">
    <property type="taxonomic scope" value="Eukaryota"/>
</dbReference>
<evidence type="ECO:0000256" key="8">
    <source>
        <dbReference type="ARBA" id="ARBA00022989"/>
    </source>
</evidence>
<keyword evidence="5 13" id="KW-0812">Transmembrane</keyword>
<protein>
    <recommendedName>
        <fullName evidence="3">Translocation protein SEC62</fullName>
    </recommendedName>
</protein>
<evidence type="ECO:0000256" key="1">
    <source>
        <dbReference type="ARBA" id="ARBA00004477"/>
    </source>
</evidence>
<comment type="subcellular location">
    <subcellularLocation>
        <location evidence="1">Endoplasmic reticulum membrane</location>
        <topology evidence="1">Multi-pass membrane protein</topology>
    </subcellularLocation>
</comment>
<feature type="transmembrane region" description="Helical" evidence="13">
    <location>
        <begin position="134"/>
        <end position="153"/>
    </location>
</feature>
<dbReference type="GO" id="GO:0031204">
    <property type="term" value="P:post-translational protein targeting to membrane, translocation"/>
    <property type="evidence" value="ECO:0007669"/>
    <property type="project" value="TreeGrafter"/>
</dbReference>
<evidence type="ECO:0000256" key="9">
    <source>
        <dbReference type="ARBA" id="ARBA00023010"/>
    </source>
</evidence>
<organism evidence="16">
    <name type="scientific">Salpingoeca rosetta (strain ATCC 50818 / BSB-021)</name>
    <dbReference type="NCBI Taxonomy" id="946362"/>
    <lineage>
        <taxon>Eukaryota</taxon>
        <taxon>Choanoflagellata</taxon>
        <taxon>Craspedida</taxon>
        <taxon>Salpingoecidae</taxon>
        <taxon>Salpingoeca</taxon>
    </lineage>
</organism>
<dbReference type="Proteomes" id="UP000007799">
    <property type="component" value="Unassembled WGS sequence"/>
</dbReference>
<dbReference type="STRING" id="946362.F2UCJ4"/>
<gene>
    <name evidence="15" type="ORF">PTSG_06310</name>
</gene>
<dbReference type="Gene3D" id="1.10.10.10">
    <property type="entry name" value="Winged helix-like DNA-binding domain superfamily/Winged helix DNA-binding domain"/>
    <property type="match status" value="1"/>
</dbReference>
<feature type="compositionally biased region" description="Basic and acidic residues" evidence="12">
    <location>
        <begin position="237"/>
        <end position="251"/>
    </location>
</feature>
<dbReference type="PANTHER" id="PTHR12443">
    <property type="entry name" value="TRANSLOCATION PROTEIN SEC62"/>
    <property type="match status" value="1"/>
</dbReference>
<keyword evidence="4" id="KW-0813">Transport</keyword>
<feature type="transmembrane region" description="Helical" evidence="13">
    <location>
        <begin position="165"/>
        <end position="186"/>
    </location>
</feature>
<comment type="similarity">
    <text evidence="2">Belongs to the SEC62 family.</text>
</comment>
<keyword evidence="6" id="KW-0256">Endoplasmic reticulum</keyword>
<sequence>MGEASAQEQQQRTLKDLKRAARKLRLNMPTKEKKVMDRPAQYFSGGRLVDFILKELGDEVSDRDQAVALATQLLRSRFFYRAEFAERRVKSKDGEIKTKKKLQPVQDQRLQLEFLDDPKTPYVWLFTAYSMKQYLLSLVVLVVVGLLTTIPVWPQAIRGVVHGIAWYTSMTLLILLLTLFLVRYVAHLAVYYGSGRTHDFWILPNINDETIGVLESFKPLYSYGPVTDDDEEDADDDNKGDGAGDGDEKTKKNNNSSSAEGEGEPKPAPAKKED</sequence>
<keyword evidence="11" id="KW-0175">Coiled coil</keyword>
<feature type="coiled-coil region" evidence="11">
    <location>
        <begin position="7"/>
        <end position="34"/>
    </location>
</feature>
<dbReference type="PROSITE" id="PS50186">
    <property type="entry name" value="DEP"/>
    <property type="match status" value="1"/>
</dbReference>
<evidence type="ECO:0000256" key="7">
    <source>
        <dbReference type="ARBA" id="ARBA00022927"/>
    </source>
</evidence>
<dbReference type="OMA" id="VETRMDA"/>
<dbReference type="OrthoDB" id="200187at2759"/>
<feature type="region of interest" description="Disordered" evidence="12">
    <location>
        <begin position="224"/>
        <end position="274"/>
    </location>
</feature>
<dbReference type="AlphaFoldDB" id="F2UCJ4"/>
<dbReference type="GO" id="GO:0005789">
    <property type="term" value="C:endoplasmic reticulum membrane"/>
    <property type="evidence" value="ECO:0007669"/>
    <property type="project" value="UniProtKB-SubCell"/>
</dbReference>
<keyword evidence="9" id="KW-0811">Translocation</keyword>
<dbReference type="GO" id="GO:0035556">
    <property type="term" value="P:intracellular signal transduction"/>
    <property type="evidence" value="ECO:0007669"/>
    <property type="project" value="InterPro"/>
</dbReference>
<keyword evidence="7" id="KW-0653">Protein transport</keyword>
<name>F2UCJ4_SALR5</name>
<evidence type="ECO:0000256" key="3">
    <source>
        <dbReference type="ARBA" id="ARBA00021257"/>
    </source>
</evidence>
<dbReference type="FunCoup" id="F2UCJ4">
    <property type="interactions" value="1069"/>
</dbReference>
<dbReference type="InterPro" id="IPR036388">
    <property type="entry name" value="WH-like_DNA-bd_sf"/>
</dbReference>
<dbReference type="GeneID" id="16073776"/>
<feature type="compositionally biased region" description="Acidic residues" evidence="12">
    <location>
        <begin position="227"/>
        <end position="236"/>
    </location>
</feature>
<evidence type="ECO:0000256" key="2">
    <source>
        <dbReference type="ARBA" id="ARBA00010604"/>
    </source>
</evidence>
<dbReference type="InterPro" id="IPR004728">
    <property type="entry name" value="Sec62"/>
</dbReference>